<evidence type="ECO:0000313" key="1">
    <source>
        <dbReference type="EMBL" id="GAA4951719.1"/>
    </source>
</evidence>
<comment type="caution">
    <text evidence="1">The sequence shown here is derived from an EMBL/GenBank/DDBJ whole genome shotgun (WGS) entry which is preliminary data.</text>
</comment>
<keyword evidence="2" id="KW-1185">Reference proteome</keyword>
<proteinExistence type="predicted"/>
<evidence type="ECO:0000313" key="2">
    <source>
        <dbReference type="Proteomes" id="UP001499993"/>
    </source>
</evidence>
<accession>A0ABP9GT61</accession>
<name>A0ABP9GT61_9ACTN</name>
<dbReference type="EMBL" id="BAABIK010000026">
    <property type="protein sequence ID" value="GAA4951719.1"/>
    <property type="molecule type" value="Genomic_DNA"/>
</dbReference>
<organism evidence="1 2">
    <name type="scientific">Streptomonospora halophila</name>
    <dbReference type="NCBI Taxonomy" id="427369"/>
    <lineage>
        <taxon>Bacteria</taxon>
        <taxon>Bacillati</taxon>
        <taxon>Actinomycetota</taxon>
        <taxon>Actinomycetes</taxon>
        <taxon>Streptosporangiales</taxon>
        <taxon>Nocardiopsidaceae</taxon>
        <taxon>Streptomonospora</taxon>
    </lineage>
</organism>
<dbReference type="Proteomes" id="UP001499993">
    <property type="component" value="Unassembled WGS sequence"/>
</dbReference>
<gene>
    <name evidence="1" type="ORF">GCM10023224_40350</name>
</gene>
<reference evidence="2" key="1">
    <citation type="journal article" date="2019" name="Int. J. Syst. Evol. Microbiol.">
        <title>The Global Catalogue of Microorganisms (GCM) 10K type strain sequencing project: providing services to taxonomists for standard genome sequencing and annotation.</title>
        <authorList>
            <consortium name="The Broad Institute Genomics Platform"/>
            <consortium name="The Broad Institute Genome Sequencing Center for Infectious Disease"/>
            <person name="Wu L."/>
            <person name="Ma J."/>
        </authorList>
    </citation>
    <scope>NUCLEOTIDE SEQUENCE [LARGE SCALE GENOMIC DNA]</scope>
    <source>
        <strain evidence="2">JCM 18123</strain>
    </source>
</reference>
<protein>
    <submittedName>
        <fullName evidence="1">Uncharacterized protein</fullName>
    </submittedName>
</protein>
<sequence>MHAVKGPSARGRGPVSAAQCRCWGDVATHSGTLRIRAVTAGPIAVAYLLPAPARQTFHVILEYQVRARIRSRSRARYPGPQPVRRP</sequence>